<evidence type="ECO:0000313" key="1">
    <source>
        <dbReference type="EMBL" id="ETO02726.1"/>
    </source>
</evidence>
<sequence length="975" mass="115631">MPPSDDDADKKEEKYSEHPPIINEPIQMDALITQLQKCISYVGWKEVFINHQNIDILRDIWKFIQNTLESLTKVISTSKISFTLYELLKENENEAHIKELAGHLFDQQKWSKTMEKFDKLKKWETILRQLLSMQYLKKVPSDLESLHNFPKNAKDHQISEIENEIKVLECFQDELQIMIDREPNQAFLIKWNNCKEQFQDLKCLKMKVQSNQLELTPDLEKQLSRFVERTDKKIIRRIMTAWTHVAKKENRVETQPSKLIKDYLQNTYFFSDELNFFPQQPFIWDYCINGYNFVVSCYENLKTSKIHSIVMIDFMEVFEHANLQWKKGKKSSEQWEAQFNKLWELYNTWQKFNQSVETIRKHHQKKHEIINDTEWKTLQEKLDMGKQLLEDKAEMSIEDAIHNYDWCVEYFGDIKEYVNIIELIISNEQKIQTVASDEMFADNTMFNFALEKLKNCDTEKFHQLIGPLRNVNQTLQEKNMENRFQRNVRACQDKNETFVMQLEQCLKVDLHALLRVMKKGDDVMVQKKKDEFVQARQQGNWLFDDYDTIYFAYSRLKSGRYEGLTLQFGSNKWTCEEIEHSIDLLKLGLTSEEKKDIETIISQFEICKDIYAIRMDYWEKGGTSSQDKLKLAASNPIPNFESQKIMWVERLKQWNKKCIKLRHEYPCLTYFTMNEIQQLVKDLNHIKAHKPQYWDILASKYIVPFLQRLDYQLQDASQVLHEWKDQNNEDMQSLQELGRIFSKVRMKSNNNENASNFFSILSSLKAGRPNLVIANQNNKLFSMLSLYESIGLTPRAEHVLLCKETTTEEEVECLMLRALLYVSAMGGINVKTPLYCLVWPEKLQTRILEKVVNLFKKYFFEPSRSQRAQLYLFAVVSSNRDNALSYFLRGFEWNAFGQNSREFTSEILYSQKLNILSTNTPDRSFYRVQLYESAKVSMSKSWTIQRDIESLQSNTMVILTGKKLSRHYGNIIHVN</sequence>
<dbReference type="AlphaFoldDB" id="X6LMW6"/>
<dbReference type="EMBL" id="ASPP01035052">
    <property type="protein sequence ID" value="ETO02726.1"/>
    <property type="molecule type" value="Genomic_DNA"/>
</dbReference>
<proteinExistence type="predicted"/>
<evidence type="ECO:0000313" key="2">
    <source>
        <dbReference type="Proteomes" id="UP000023152"/>
    </source>
</evidence>
<reference evidence="1 2" key="1">
    <citation type="journal article" date="2013" name="Curr. Biol.">
        <title>The Genome of the Foraminiferan Reticulomyxa filosa.</title>
        <authorList>
            <person name="Glockner G."/>
            <person name="Hulsmann N."/>
            <person name="Schleicher M."/>
            <person name="Noegel A.A."/>
            <person name="Eichinger L."/>
            <person name="Gallinger C."/>
            <person name="Pawlowski J."/>
            <person name="Sierra R."/>
            <person name="Euteneuer U."/>
            <person name="Pillet L."/>
            <person name="Moustafa A."/>
            <person name="Platzer M."/>
            <person name="Groth M."/>
            <person name="Szafranski K."/>
            <person name="Schliwa M."/>
        </authorList>
    </citation>
    <scope>NUCLEOTIDE SEQUENCE [LARGE SCALE GENOMIC DNA]</scope>
</reference>
<dbReference type="Proteomes" id="UP000023152">
    <property type="component" value="Unassembled WGS sequence"/>
</dbReference>
<keyword evidence="2" id="KW-1185">Reference proteome</keyword>
<protein>
    <submittedName>
        <fullName evidence="1">Viral A-type inclusion protein</fullName>
    </submittedName>
</protein>
<accession>X6LMW6</accession>
<organism evidence="1 2">
    <name type="scientific">Reticulomyxa filosa</name>
    <dbReference type="NCBI Taxonomy" id="46433"/>
    <lineage>
        <taxon>Eukaryota</taxon>
        <taxon>Sar</taxon>
        <taxon>Rhizaria</taxon>
        <taxon>Retaria</taxon>
        <taxon>Foraminifera</taxon>
        <taxon>Monothalamids</taxon>
        <taxon>Reticulomyxidae</taxon>
        <taxon>Reticulomyxa</taxon>
    </lineage>
</organism>
<comment type="caution">
    <text evidence="1">The sequence shown here is derived from an EMBL/GenBank/DDBJ whole genome shotgun (WGS) entry which is preliminary data.</text>
</comment>
<gene>
    <name evidence="1" type="ORF">RFI_34688</name>
</gene>
<name>X6LMW6_RETFI</name>